<sequence>MVLVLSAVHNGVQVVSGVFRQSLFCSGQEQVLSRTVPTRLEDLEAEDLVPIHVQSPIAHSFILLRPVYMQTHKLPANWVGEKSQLFTGIFCRTFT</sequence>
<reference evidence="1" key="1">
    <citation type="submission" date="2020-07" db="EMBL/GenBank/DDBJ databases">
        <title>Multicomponent nature underlies the extraordinary mechanical properties of spider dragline silk.</title>
        <authorList>
            <person name="Kono N."/>
            <person name="Nakamura H."/>
            <person name="Mori M."/>
            <person name="Yoshida Y."/>
            <person name="Ohtoshi R."/>
            <person name="Malay A.D."/>
            <person name="Moran D.A.P."/>
            <person name="Tomita M."/>
            <person name="Numata K."/>
            <person name="Arakawa K."/>
        </authorList>
    </citation>
    <scope>NUCLEOTIDE SEQUENCE</scope>
</reference>
<dbReference type="AlphaFoldDB" id="A0A8X6JCI0"/>
<keyword evidence="2" id="KW-1185">Reference proteome</keyword>
<accession>A0A8X6JCI0</accession>
<dbReference type="Proteomes" id="UP000887116">
    <property type="component" value="Unassembled WGS sequence"/>
</dbReference>
<organism evidence="1 2">
    <name type="scientific">Trichonephila clavata</name>
    <name type="common">Joro spider</name>
    <name type="synonym">Nephila clavata</name>
    <dbReference type="NCBI Taxonomy" id="2740835"/>
    <lineage>
        <taxon>Eukaryota</taxon>
        <taxon>Metazoa</taxon>
        <taxon>Ecdysozoa</taxon>
        <taxon>Arthropoda</taxon>
        <taxon>Chelicerata</taxon>
        <taxon>Arachnida</taxon>
        <taxon>Araneae</taxon>
        <taxon>Araneomorphae</taxon>
        <taxon>Entelegynae</taxon>
        <taxon>Araneoidea</taxon>
        <taxon>Nephilidae</taxon>
        <taxon>Trichonephila</taxon>
    </lineage>
</organism>
<gene>
    <name evidence="1" type="ORF">TNCT_147521</name>
</gene>
<proteinExistence type="predicted"/>
<dbReference type="EMBL" id="BMAO01029217">
    <property type="protein sequence ID" value="GFR30195.1"/>
    <property type="molecule type" value="Genomic_DNA"/>
</dbReference>
<name>A0A8X6JCI0_TRICU</name>
<protein>
    <submittedName>
        <fullName evidence="1">Uncharacterized protein</fullName>
    </submittedName>
</protein>
<comment type="caution">
    <text evidence="1">The sequence shown here is derived from an EMBL/GenBank/DDBJ whole genome shotgun (WGS) entry which is preliminary data.</text>
</comment>
<evidence type="ECO:0000313" key="1">
    <source>
        <dbReference type="EMBL" id="GFR30195.1"/>
    </source>
</evidence>
<evidence type="ECO:0000313" key="2">
    <source>
        <dbReference type="Proteomes" id="UP000887116"/>
    </source>
</evidence>